<dbReference type="PATRIC" id="fig|1429043.3.peg.5763"/>
<keyword evidence="10" id="KW-1185">Reference proteome</keyword>
<comment type="caution">
    <text evidence="9">The sequence shown here is derived from an EMBL/GenBank/DDBJ whole genome shotgun (WGS) entry which is preliminary data.</text>
</comment>
<gene>
    <name evidence="6" type="primary">zwf</name>
    <name evidence="9" type="ORF">X474_27185</name>
</gene>
<dbReference type="GO" id="GO:0009051">
    <property type="term" value="P:pentose-phosphate shunt, oxidative branch"/>
    <property type="evidence" value="ECO:0007669"/>
    <property type="project" value="TreeGrafter"/>
</dbReference>
<dbReference type="GO" id="GO:0004345">
    <property type="term" value="F:glucose-6-phosphate dehydrogenase activity"/>
    <property type="evidence" value="ECO:0007669"/>
    <property type="project" value="UniProtKB-UniRule"/>
</dbReference>
<proteinExistence type="inferred from homology"/>
<dbReference type="NCBIfam" id="TIGR00871">
    <property type="entry name" value="zwf"/>
    <property type="match status" value="1"/>
</dbReference>
<dbReference type="InterPro" id="IPR001282">
    <property type="entry name" value="G6P_DH"/>
</dbReference>
<evidence type="ECO:0000256" key="6">
    <source>
        <dbReference type="HAMAP-Rule" id="MF_00966"/>
    </source>
</evidence>
<evidence type="ECO:0000313" key="9">
    <source>
        <dbReference type="EMBL" id="KIX10904.1"/>
    </source>
</evidence>
<comment type="catalytic activity">
    <reaction evidence="6">
        <text>D-glucose 6-phosphate + NADP(+) = 6-phospho-D-glucono-1,5-lactone + NADPH + H(+)</text>
        <dbReference type="Rhea" id="RHEA:15841"/>
        <dbReference type="ChEBI" id="CHEBI:15378"/>
        <dbReference type="ChEBI" id="CHEBI:57783"/>
        <dbReference type="ChEBI" id="CHEBI:57955"/>
        <dbReference type="ChEBI" id="CHEBI:58349"/>
        <dbReference type="ChEBI" id="CHEBI:61548"/>
        <dbReference type="EC" id="1.1.1.49"/>
    </reaction>
</comment>
<feature type="binding site" evidence="6">
    <location>
        <position position="180"/>
    </location>
    <ligand>
        <name>substrate</name>
    </ligand>
</feature>
<feature type="binding site" evidence="6">
    <location>
        <position position="233"/>
    </location>
    <ligand>
        <name>substrate</name>
    </ligand>
</feature>
<dbReference type="PANTHER" id="PTHR23429:SF0">
    <property type="entry name" value="GLUCOSE-6-PHOSPHATE 1-DEHYDROGENASE"/>
    <property type="match status" value="1"/>
</dbReference>
<evidence type="ECO:0000256" key="4">
    <source>
        <dbReference type="ARBA" id="ARBA00023002"/>
    </source>
</evidence>
<evidence type="ECO:0000256" key="5">
    <source>
        <dbReference type="ARBA" id="ARBA00023277"/>
    </source>
</evidence>
<dbReference type="AlphaFoldDB" id="A0A0D2IXZ5"/>
<evidence type="ECO:0000259" key="7">
    <source>
        <dbReference type="Pfam" id="PF00479"/>
    </source>
</evidence>
<accession>A0A0D2IXZ5</accession>
<reference evidence="9 10" key="1">
    <citation type="submission" date="2013-11" db="EMBL/GenBank/DDBJ databases">
        <title>Metagenomic analysis of a methanogenic consortium involved in long chain n-alkane degradation.</title>
        <authorList>
            <person name="Davidova I.A."/>
            <person name="Callaghan A.V."/>
            <person name="Wawrik B."/>
            <person name="Pruitt S."/>
            <person name="Marks C."/>
            <person name="Duncan K.E."/>
            <person name="Suflita J.M."/>
        </authorList>
    </citation>
    <scope>NUCLEOTIDE SEQUENCE [LARGE SCALE GENOMIC DNA]</scope>
    <source>
        <strain evidence="9 10">SPR</strain>
    </source>
</reference>
<comment type="pathway">
    <text evidence="1 6">Carbohydrate degradation; pentose phosphate pathway; D-ribulose 5-phosphate from D-glucose 6-phosphate (oxidative stage): step 1/3.</text>
</comment>
<evidence type="ECO:0000256" key="3">
    <source>
        <dbReference type="ARBA" id="ARBA00022857"/>
    </source>
</evidence>
<evidence type="ECO:0000256" key="1">
    <source>
        <dbReference type="ARBA" id="ARBA00004937"/>
    </source>
</evidence>
<dbReference type="EC" id="1.1.1.49" evidence="6"/>
<evidence type="ECO:0000259" key="8">
    <source>
        <dbReference type="Pfam" id="PF02781"/>
    </source>
</evidence>
<keyword evidence="5 6" id="KW-0119">Carbohydrate metabolism</keyword>
<dbReference type="InterPro" id="IPR036291">
    <property type="entry name" value="NAD(P)-bd_dom_sf"/>
</dbReference>
<feature type="active site" description="Proton acceptor" evidence="6">
    <location>
        <position position="238"/>
    </location>
</feature>
<feature type="domain" description="Glucose-6-phosphate dehydrogenase NAD-binding" evidence="7">
    <location>
        <begin position="2"/>
        <end position="185"/>
    </location>
</feature>
<name>A0A0D2IXZ5_9BACT</name>
<dbReference type="GO" id="GO:0050661">
    <property type="term" value="F:NADP binding"/>
    <property type="evidence" value="ECO:0007669"/>
    <property type="project" value="UniProtKB-UniRule"/>
</dbReference>
<comment type="function">
    <text evidence="6">Catalyzes the oxidation of glucose 6-phosphate to 6-phosphogluconolactone.</text>
</comment>
<keyword evidence="2 6" id="KW-0313">Glucose metabolism</keyword>
<dbReference type="Pfam" id="PF02781">
    <property type="entry name" value="G6PD_C"/>
    <property type="match status" value="1"/>
</dbReference>
<dbReference type="EMBL" id="AZAC01000078">
    <property type="protein sequence ID" value="KIX10904.1"/>
    <property type="molecule type" value="Genomic_DNA"/>
</dbReference>
<dbReference type="PANTHER" id="PTHR23429">
    <property type="entry name" value="GLUCOSE-6-PHOSPHATE 1-DEHYDROGENASE G6PD"/>
    <property type="match status" value="1"/>
</dbReference>
<dbReference type="Pfam" id="PF00479">
    <property type="entry name" value="G6PD_N"/>
    <property type="match status" value="1"/>
</dbReference>
<organism evidence="9 10">
    <name type="scientific">Dethiosulfatarculus sandiegensis</name>
    <dbReference type="NCBI Taxonomy" id="1429043"/>
    <lineage>
        <taxon>Bacteria</taxon>
        <taxon>Pseudomonadati</taxon>
        <taxon>Thermodesulfobacteriota</taxon>
        <taxon>Desulfarculia</taxon>
        <taxon>Desulfarculales</taxon>
        <taxon>Desulfarculaceae</taxon>
        <taxon>Dethiosulfatarculus</taxon>
    </lineage>
</organism>
<dbReference type="STRING" id="1429043.X474_27185"/>
<dbReference type="InParanoid" id="A0A0D2IXZ5"/>
<feature type="binding site" evidence="6">
    <location>
        <position position="339"/>
    </location>
    <ligand>
        <name>substrate</name>
    </ligand>
</feature>
<feature type="binding site" evidence="6">
    <location>
        <position position="39"/>
    </location>
    <ligand>
        <name>NADP(+)</name>
        <dbReference type="ChEBI" id="CHEBI:58349"/>
    </ligand>
</feature>
<evidence type="ECO:0000313" key="10">
    <source>
        <dbReference type="Proteomes" id="UP000032233"/>
    </source>
</evidence>
<dbReference type="GO" id="GO:0005829">
    <property type="term" value="C:cytosol"/>
    <property type="evidence" value="ECO:0007669"/>
    <property type="project" value="TreeGrafter"/>
</dbReference>
<keyword evidence="3 6" id="KW-0521">NADP</keyword>
<sequence length="484" mass="55247">MVIFGASGDLAWRKLVPALFNLYDSGHLPDQFFILGVSRTNWDDREFRGQMQDAVTRHCDTQSGKCSDFLSHLYYHRLEYDQPEDYKALATLLKHLGQKTGAKDNLLFNLALPPSLPPVVSRKLAQAGLSQPGPNHQGWIRVVVEKPFGHDLESSRYLNQTMAQAFSEDQIFRVDHYLAKETVQNIIMFRFANAIFEPIWNRNFVDKVVIIASEKLGVGHRAGYYEGTGVLRDMFQNHMLQLLSLTAMEPPSMWAADRVRDEKTKVFRSLRPFTSQAVDQHLLLGQYGAGKEIKGYRQESGVAQTSLTPTFAMLKVYVDNWRWQGVPFYLVSGKRMAQKVTRMVIFFRQVPHSMFRQVLGQDITQNRLFLNIHPEEAISLSFQTKGPGPVLCLRTVRMVFDYAVDPSGLSLGAYEKALLDCMQGEQMLFWRQDGVELCWSFLEPVLNRCESCGDRASRLHTYTPGSWGPEEVKTILPDWPEPAL</sequence>
<protein>
    <recommendedName>
        <fullName evidence="6">Glucose-6-phosphate 1-dehydrogenase</fullName>
        <shortName evidence="6">G6PD</shortName>
        <ecNumber evidence="6">1.1.1.49</ecNumber>
    </recommendedName>
</protein>
<comment type="caution">
    <text evidence="6">Lacks conserved residue(s) required for the propagation of feature annotation.</text>
</comment>
<dbReference type="PRINTS" id="PR00079">
    <property type="entry name" value="G6PDHDRGNASE"/>
</dbReference>
<dbReference type="InterPro" id="IPR022675">
    <property type="entry name" value="G6P_DH_C"/>
</dbReference>
<comment type="similarity">
    <text evidence="6">Belongs to the glucose-6-phosphate dehydrogenase family.</text>
</comment>
<dbReference type="SUPFAM" id="SSF55347">
    <property type="entry name" value="Glyceraldehyde-3-phosphate dehydrogenase-like, C-terminal domain"/>
    <property type="match status" value="1"/>
</dbReference>
<dbReference type="FunCoup" id="A0A0D2IXZ5">
    <property type="interactions" value="445"/>
</dbReference>
<dbReference type="SUPFAM" id="SSF51735">
    <property type="entry name" value="NAD(P)-binding Rossmann-fold domains"/>
    <property type="match status" value="1"/>
</dbReference>
<dbReference type="Gene3D" id="3.30.360.10">
    <property type="entry name" value="Dihydrodipicolinate Reductase, domain 2"/>
    <property type="match status" value="1"/>
</dbReference>
<dbReference type="Gene3D" id="3.40.50.720">
    <property type="entry name" value="NAD(P)-binding Rossmann-like Domain"/>
    <property type="match status" value="1"/>
</dbReference>
<dbReference type="GO" id="GO:0006006">
    <property type="term" value="P:glucose metabolic process"/>
    <property type="evidence" value="ECO:0007669"/>
    <property type="project" value="UniProtKB-KW"/>
</dbReference>
<dbReference type="UniPathway" id="UPA00115">
    <property type="reaction ID" value="UER00408"/>
</dbReference>
<dbReference type="Proteomes" id="UP000032233">
    <property type="component" value="Unassembled WGS sequence"/>
</dbReference>
<feature type="binding site" evidence="6">
    <location>
        <position position="176"/>
    </location>
    <ligand>
        <name>substrate</name>
    </ligand>
</feature>
<feature type="binding site" evidence="6">
    <location>
        <position position="334"/>
    </location>
    <ligand>
        <name>substrate</name>
    </ligand>
</feature>
<feature type="binding site" evidence="6">
    <location>
        <position position="146"/>
    </location>
    <ligand>
        <name>NADP(+)</name>
        <dbReference type="ChEBI" id="CHEBI:58349"/>
    </ligand>
</feature>
<dbReference type="PIRSF" id="PIRSF000110">
    <property type="entry name" value="G6PD"/>
    <property type="match status" value="1"/>
</dbReference>
<keyword evidence="4 6" id="KW-0560">Oxidoreductase</keyword>
<feature type="domain" description="Glucose-6-phosphate dehydrogenase C-terminal" evidence="8">
    <location>
        <begin position="188"/>
        <end position="476"/>
    </location>
</feature>
<feature type="binding site" evidence="6">
    <location>
        <position position="214"/>
    </location>
    <ligand>
        <name>substrate</name>
    </ligand>
</feature>
<dbReference type="InterPro" id="IPR022674">
    <property type="entry name" value="G6P_DH_NAD-bd"/>
</dbReference>
<dbReference type="HAMAP" id="MF_00966">
    <property type="entry name" value="G6PD"/>
    <property type="match status" value="1"/>
</dbReference>
<evidence type="ECO:0000256" key="2">
    <source>
        <dbReference type="ARBA" id="ARBA00022526"/>
    </source>
</evidence>